<keyword evidence="2" id="KW-0238">DNA-binding</keyword>
<keyword evidence="1" id="KW-0805">Transcription regulation</keyword>
<proteinExistence type="predicted"/>
<organism evidence="5 6">
    <name type="scientific">Winogradskyella aurantia</name>
    <dbReference type="NCBI Taxonomy" id="1915063"/>
    <lineage>
        <taxon>Bacteria</taxon>
        <taxon>Pseudomonadati</taxon>
        <taxon>Bacteroidota</taxon>
        <taxon>Flavobacteriia</taxon>
        <taxon>Flavobacteriales</taxon>
        <taxon>Flavobacteriaceae</taxon>
        <taxon>Winogradskyella</taxon>
    </lineage>
</organism>
<dbReference type="InterPro" id="IPR018060">
    <property type="entry name" value="HTH_AraC"/>
</dbReference>
<dbReference type="PANTHER" id="PTHR43280:SF2">
    <property type="entry name" value="HTH-TYPE TRANSCRIPTIONAL REGULATOR EXSA"/>
    <property type="match status" value="1"/>
</dbReference>
<keyword evidence="3" id="KW-0804">Transcription</keyword>
<dbReference type="Pfam" id="PF12833">
    <property type="entry name" value="HTH_18"/>
    <property type="match status" value="1"/>
</dbReference>
<gene>
    <name evidence="5" type="ORF">CA834_01105</name>
</gene>
<sequence length="290" mass="33324">MSTRKPTLEKISNEFGSSMRVIKNEAYVGEKKPFWHFHPEIELVYVNKGRGKRHIGNHLSYFNNSMLLLIGSNLPHNGFTDRLTINGSETIVQFRPEFLGEHFFKVPEMELINNLFERAKNGILFGVKTKQKIGPKIEKLNQKEGFKKILVLLEVLHALAKAKDYTVLNADSFTFEAEPQDSAKVDKIFKHVNANFQNHISLDEIADVVSMTVPAFCRYFKKVTGKTFTKLVNEYRVVHATKLLSESQMSITDISYECGFNNFSHFNKIFKEITGKSASKYRSELKMMVQ</sequence>
<dbReference type="Gene3D" id="1.10.10.60">
    <property type="entry name" value="Homeodomain-like"/>
    <property type="match status" value="2"/>
</dbReference>
<dbReference type="SUPFAM" id="SSF51182">
    <property type="entry name" value="RmlC-like cupins"/>
    <property type="match status" value="1"/>
</dbReference>
<dbReference type="GO" id="GO:0043565">
    <property type="term" value="F:sequence-specific DNA binding"/>
    <property type="evidence" value="ECO:0007669"/>
    <property type="project" value="InterPro"/>
</dbReference>
<dbReference type="GO" id="GO:0003700">
    <property type="term" value="F:DNA-binding transcription factor activity"/>
    <property type="evidence" value="ECO:0007669"/>
    <property type="project" value="InterPro"/>
</dbReference>
<dbReference type="AlphaFoldDB" id="A0A265UZL7"/>
<comment type="caution">
    <text evidence="5">The sequence shown here is derived from an EMBL/GenBank/DDBJ whole genome shotgun (WGS) entry which is preliminary data.</text>
</comment>
<evidence type="ECO:0000256" key="3">
    <source>
        <dbReference type="ARBA" id="ARBA00023163"/>
    </source>
</evidence>
<keyword evidence="6" id="KW-1185">Reference proteome</keyword>
<dbReference type="PRINTS" id="PR00032">
    <property type="entry name" value="HTHARAC"/>
</dbReference>
<dbReference type="PANTHER" id="PTHR43280">
    <property type="entry name" value="ARAC-FAMILY TRANSCRIPTIONAL REGULATOR"/>
    <property type="match status" value="1"/>
</dbReference>
<dbReference type="InterPro" id="IPR009057">
    <property type="entry name" value="Homeodomain-like_sf"/>
</dbReference>
<dbReference type="InterPro" id="IPR011051">
    <property type="entry name" value="RmlC_Cupin_sf"/>
</dbReference>
<name>A0A265UZL7_9FLAO</name>
<evidence type="ECO:0000256" key="2">
    <source>
        <dbReference type="ARBA" id="ARBA00023125"/>
    </source>
</evidence>
<accession>A0A265UZL7</accession>
<dbReference type="InterPro" id="IPR018062">
    <property type="entry name" value="HTH_AraC-typ_CS"/>
</dbReference>
<feature type="domain" description="HTH araC/xylS-type" evidence="4">
    <location>
        <begin position="186"/>
        <end position="284"/>
    </location>
</feature>
<evidence type="ECO:0000313" key="6">
    <source>
        <dbReference type="Proteomes" id="UP000216840"/>
    </source>
</evidence>
<dbReference type="PROSITE" id="PS00041">
    <property type="entry name" value="HTH_ARAC_FAMILY_1"/>
    <property type="match status" value="1"/>
</dbReference>
<dbReference type="RefSeq" id="WP_094966815.1">
    <property type="nucleotide sequence ID" value="NZ_NGJN01000001.1"/>
</dbReference>
<evidence type="ECO:0000256" key="1">
    <source>
        <dbReference type="ARBA" id="ARBA00023015"/>
    </source>
</evidence>
<reference evidence="5 6" key="1">
    <citation type="submission" date="2017-05" db="EMBL/GenBank/DDBJ databases">
        <title>The draft genome sequence of Idiomarina salinarum WNB302.</title>
        <authorList>
            <person name="Sun Y."/>
            <person name="Chen B."/>
            <person name="Du Z."/>
        </authorList>
    </citation>
    <scope>NUCLEOTIDE SEQUENCE [LARGE SCALE GENOMIC DNA]</scope>
    <source>
        <strain evidence="5 6">WNB302</strain>
    </source>
</reference>
<dbReference type="PROSITE" id="PS01124">
    <property type="entry name" value="HTH_ARAC_FAMILY_2"/>
    <property type="match status" value="1"/>
</dbReference>
<protein>
    <submittedName>
        <fullName evidence="5">AraC family transcriptional regulator</fullName>
    </submittedName>
</protein>
<evidence type="ECO:0000259" key="4">
    <source>
        <dbReference type="PROSITE" id="PS01124"/>
    </source>
</evidence>
<dbReference type="Proteomes" id="UP000216840">
    <property type="component" value="Unassembled WGS sequence"/>
</dbReference>
<evidence type="ECO:0000313" key="5">
    <source>
        <dbReference type="EMBL" id="OZV70741.1"/>
    </source>
</evidence>
<dbReference type="OrthoDB" id="1410704at2"/>
<dbReference type="SUPFAM" id="SSF46689">
    <property type="entry name" value="Homeodomain-like"/>
    <property type="match status" value="2"/>
</dbReference>
<dbReference type="SMART" id="SM00342">
    <property type="entry name" value="HTH_ARAC"/>
    <property type="match status" value="1"/>
</dbReference>
<dbReference type="InterPro" id="IPR020449">
    <property type="entry name" value="Tscrpt_reg_AraC-type_HTH"/>
</dbReference>
<dbReference type="EMBL" id="NGJN01000001">
    <property type="protein sequence ID" value="OZV70741.1"/>
    <property type="molecule type" value="Genomic_DNA"/>
</dbReference>